<dbReference type="Proteomes" id="UP000002770">
    <property type="component" value="Unassembled WGS sequence"/>
</dbReference>
<keyword evidence="1" id="KW-0304">Gas vesicle</keyword>
<dbReference type="GO" id="GO:0031411">
    <property type="term" value="C:gas vesicle"/>
    <property type="evidence" value="ECO:0007669"/>
    <property type="project" value="UniProtKB-SubCell"/>
</dbReference>
<dbReference type="Pfam" id="PF06386">
    <property type="entry name" value="GvpL_GvpF"/>
    <property type="match status" value="1"/>
</dbReference>
<evidence type="ECO:0000256" key="3">
    <source>
        <dbReference type="ARBA" id="ARBA00035643"/>
    </source>
</evidence>
<organism evidence="4 5">
    <name type="scientific">Legionella drancourtii LLAP12</name>
    <dbReference type="NCBI Taxonomy" id="658187"/>
    <lineage>
        <taxon>Bacteria</taxon>
        <taxon>Pseudomonadati</taxon>
        <taxon>Pseudomonadota</taxon>
        <taxon>Gammaproteobacteria</taxon>
        <taxon>Legionellales</taxon>
        <taxon>Legionellaceae</taxon>
        <taxon>Legionella</taxon>
    </lineage>
</organism>
<dbReference type="RefSeq" id="WP_006871723.1">
    <property type="nucleotide sequence ID" value="NZ_JH413835.1"/>
</dbReference>
<keyword evidence="5" id="KW-1185">Reference proteome</keyword>
<gene>
    <name evidence="4" type="ORF">LDG_7829</name>
</gene>
<dbReference type="STRING" id="658187.LDG_7829"/>
<evidence type="ECO:0008006" key="6">
    <source>
        <dbReference type="Google" id="ProtNLM"/>
    </source>
</evidence>
<dbReference type="HOGENOM" id="CLU_065736_3_0_6"/>
<dbReference type="InParanoid" id="G9ERB7"/>
<proteinExistence type="inferred from homology"/>
<evidence type="ECO:0000313" key="5">
    <source>
        <dbReference type="Proteomes" id="UP000002770"/>
    </source>
</evidence>
<accession>G9ERB7</accession>
<comment type="similarity">
    <text evidence="3">Belongs to the gas vesicle GvpF/GvpL family.</text>
</comment>
<dbReference type="PANTHER" id="PTHR36852">
    <property type="entry name" value="PROTEIN GVPL 2"/>
    <property type="match status" value="1"/>
</dbReference>
<dbReference type="AlphaFoldDB" id="G9ERB7"/>
<name>G9ERB7_9GAMM</name>
<dbReference type="EMBL" id="JH413835">
    <property type="protein sequence ID" value="EHL30086.1"/>
    <property type="molecule type" value="Genomic_DNA"/>
</dbReference>
<dbReference type="eggNOG" id="COG2214">
    <property type="taxonomic scope" value="Bacteria"/>
</dbReference>
<reference evidence="4 5" key="1">
    <citation type="journal article" date="2011" name="BMC Genomics">
        <title>Insight into cross-talk between intra-amoebal pathogens.</title>
        <authorList>
            <person name="Gimenez G."/>
            <person name="Bertelli C."/>
            <person name="Moliner C."/>
            <person name="Robert C."/>
            <person name="Raoult D."/>
            <person name="Fournier P.E."/>
            <person name="Greub G."/>
        </authorList>
    </citation>
    <scope>NUCLEOTIDE SEQUENCE [LARGE SCALE GENOMIC DNA]</scope>
    <source>
        <strain evidence="4 5">LLAP12</strain>
    </source>
</reference>
<evidence type="ECO:0000256" key="1">
    <source>
        <dbReference type="ARBA" id="ARBA00022987"/>
    </source>
</evidence>
<dbReference type="GO" id="GO:0031412">
    <property type="term" value="P:gas vesicle organization"/>
    <property type="evidence" value="ECO:0007669"/>
    <property type="project" value="InterPro"/>
</dbReference>
<evidence type="ECO:0000256" key="2">
    <source>
        <dbReference type="ARBA" id="ARBA00035108"/>
    </source>
</evidence>
<evidence type="ECO:0000313" key="4">
    <source>
        <dbReference type="EMBL" id="EHL30086.1"/>
    </source>
</evidence>
<dbReference type="InterPro" id="IPR009430">
    <property type="entry name" value="GvpL/GvpF"/>
</dbReference>
<dbReference type="PANTHER" id="PTHR36852:SF1">
    <property type="entry name" value="PROTEIN GVPL 2"/>
    <property type="match status" value="1"/>
</dbReference>
<sequence>MDSTSKKPAASNLYLYAIASVNENQEPISFHGIEEQPIDLVPYKDIMLVVSNLSKKKVRPERKNVAVHHAVLNHLMKHNTSMLPIRFGMIADNRKEVQRLLTINYDMLHTKLKMMAGRVEMGVSLSWDVPNIFEYLLNRHSQLRETRDKLLANPAHEPSRDEKIEIGALFSQILDEEREVYTDTILSLLSPVCCDVVKSTYRNDTEIMNIFCLISAARRDEFEEKIIEASTILDDNFVIKYTGPWPPHNFSKLNLSLE</sequence>
<dbReference type="OrthoDB" id="4864106at2"/>
<protein>
    <recommendedName>
        <fullName evidence="6">GvpL/GvpF family gas vesicle protein</fullName>
    </recommendedName>
</protein>
<comment type="subcellular location">
    <subcellularLocation>
        <location evidence="2">Gas vesicle</location>
    </subcellularLocation>
</comment>